<name>A0A3B1C5Q2_9ZZZZ</name>
<dbReference type="EMBL" id="UOGB01000167">
    <property type="protein sequence ID" value="VAX19943.1"/>
    <property type="molecule type" value="Genomic_DNA"/>
</dbReference>
<gene>
    <name evidence="2" type="ORF">MNBD_NITROSPINAE03-975</name>
</gene>
<evidence type="ECO:0000256" key="1">
    <source>
        <dbReference type="SAM" id="MobiDB-lite"/>
    </source>
</evidence>
<organism evidence="2">
    <name type="scientific">hydrothermal vent metagenome</name>
    <dbReference type="NCBI Taxonomy" id="652676"/>
    <lineage>
        <taxon>unclassified sequences</taxon>
        <taxon>metagenomes</taxon>
        <taxon>ecological metagenomes</taxon>
    </lineage>
</organism>
<proteinExistence type="predicted"/>
<protein>
    <submittedName>
        <fullName evidence="2">Uncharacterized protein</fullName>
    </submittedName>
</protein>
<dbReference type="AlphaFoldDB" id="A0A3B1C5Q2"/>
<feature type="region of interest" description="Disordered" evidence="1">
    <location>
        <begin position="24"/>
        <end position="45"/>
    </location>
</feature>
<evidence type="ECO:0000313" key="2">
    <source>
        <dbReference type="EMBL" id="VAX19943.1"/>
    </source>
</evidence>
<feature type="compositionally biased region" description="Basic residues" evidence="1">
    <location>
        <begin position="30"/>
        <end position="45"/>
    </location>
</feature>
<reference evidence="2" key="1">
    <citation type="submission" date="2018-06" db="EMBL/GenBank/DDBJ databases">
        <authorList>
            <person name="Zhirakovskaya E."/>
        </authorList>
    </citation>
    <scope>NUCLEOTIDE SEQUENCE</scope>
</reference>
<accession>A0A3B1C5Q2</accession>
<sequence>MPPECEFYGKIYDTMFETPDDLQKFIDKEKKRRKRKRKAKAKGKK</sequence>